<evidence type="ECO:0000313" key="4">
    <source>
        <dbReference type="EMBL" id="GGK30175.1"/>
    </source>
</evidence>
<feature type="signal peptide" evidence="3">
    <location>
        <begin position="1"/>
        <end position="20"/>
    </location>
</feature>
<keyword evidence="1 3" id="KW-0732">Signal</keyword>
<evidence type="ECO:0000256" key="1">
    <source>
        <dbReference type="ARBA" id="ARBA00022729"/>
    </source>
</evidence>
<evidence type="ECO:0008006" key="6">
    <source>
        <dbReference type="Google" id="ProtNLM"/>
    </source>
</evidence>
<reference evidence="5" key="1">
    <citation type="journal article" date="2019" name="Int. J. Syst. Evol. Microbiol.">
        <title>The Global Catalogue of Microorganisms (GCM) 10K type strain sequencing project: providing services to taxonomists for standard genome sequencing and annotation.</title>
        <authorList>
            <consortium name="The Broad Institute Genomics Platform"/>
            <consortium name="The Broad Institute Genome Sequencing Center for Infectious Disease"/>
            <person name="Wu L."/>
            <person name="Ma J."/>
        </authorList>
    </citation>
    <scope>NUCLEOTIDE SEQUENCE [LARGE SCALE GENOMIC DNA]</scope>
    <source>
        <strain evidence="5">JCM 30331</strain>
    </source>
</reference>
<evidence type="ECO:0000256" key="2">
    <source>
        <dbReference type="SAM" id="MobiDB-lite"/>
    </source>
</evidence>
<keyword evidence="5" id="KW-1185">Reference proteome</keyword>
<feature type="chain" id="PRO_5045669086" description="DUF4352 domain-containing protein" evidence="3">
    <location>
        <begin position="21"/>
        <end position="450"/>
    </location>
</feature>
<dbReference type="Proteomes" id="UP000647587">
    <property type="component" value="Unassembled WGS sequence"/>
</dbReference>
<comment type="caution">
    <text evidence="4">The sequence shown here is derived from an EMBL/GenBank/DDBJ whole genome shotgun (WGS) entry which is preliminary data.</text>
</comment>
<dbReference type="InterPro" id="IPR029050">
    <property type="entry name" value="Immunoprotect_excell_Ig-like"/>
</dbReference>
<gene>
    <name evidence="4" type="ORF">GCM10008955_24950</name>
</gene>
<dbReference type="Gene3D" id="2.60.40.1240">
    <property type="match status" value="1"/>
</dbReference>
<name>A0ABQ2EWU1_9DEIO</name>
<proteinExistence type="predicted"/>
<feature type="compositionally biased region" description="Low complexity" evidence="2">
    <location>
        <begin position="116"/>
        <end position="146"/>
    </location>
</feature>
<protein>
    <recommendedName>
        <fullName evidence="6">DUF4352 domain-containing protein</fullName>
    </recommendedName>
</protein>
<organism evidence="4 5">
    <name type="scientific">Deinococcus malanensis</name>
    <dbReference type="NCBI Taxonomy" id="1706855"/>
    <lineage>
        <taxon>Bacteria</taxon>
        <taxon>Thermotogati</taxon>
        <taxon>Deinococcota</taxon>
        <taxon>Deinococci</taxon>
        <taxon>Deinococcales</taxon>
        <taxon>Deinococcaceae</taxon>
        <taxon>Deinococcus</taxon>
    </lineage>
</organism>
<accession>A0ABQ2EWU1</accession>
<dbReference type="EMBL" id="BMPP01000010">
    <property type="protein sequence ID" value="GGK30175.1"/>
    <property type="molecule type" value="Genomic_DNA"/>
</dbReference>
<evidence type="ECO:0000313" key="5">
    <source>
        <dbReference type="Proteomes" id="UP000647587"/>
    </source>
</evidence>
<dbReference type="RefSeq" id="WP_189009083.1">
    <property type="nucleotide sequence ID" value="NZ_BMPP01000010.1"/>
</dbReference>
<feature type="region of interest" description="Disordered" evidence="2">
    <location>
        <begin position="116"/>
        <end position="164"/>
    </location>
</feature>
<sequence length="450" mass="48778">MRKRAVLSVLTLLLAGGVQAKNGDSFKYTYTLQGAGSGAVGMLEMNGRLLMNADELARALSRAGWLDKSFAGGFRSGLIPVIQPGGNHFADPAAFAQRFGLTIRVDRPARKLLVSKGAAPKASASAPTARAPQTAPSAKPAQAPAPVHGTRQLDGENALPGQTFTLGESSPLNFTLNRAEYSVGRLVIGDSVYSPKADQKLLILHYTVHNPQKREVRYHWSDLSFTAVDAQDRNHNFVQAVARDGTRDALTMRLKPAQKVDVVTAVLVPAAGPVPKLIVSRESGAPVLRYDLRGKVTALPAPFADPADPYGASARAQVSAHAATFLPMGWLDIRLDEVKFTTEPLNGQAPATGKRYLTAVFTLKNHGPRETRYHWGDFKPALKDADGERLAYNEKMLKASRDEKASGMLPTGEETRVRFFWEVPATLGADTLYFTDRQGLTYAFDVKSVR</sequence>
<evidence type="ECO:0000256" key="3">
    <source>
        <dbReference type="SAM" id="SignalP"/>
    </source>
</evidence>